<dbReference type="InterPro" id="IPR040324">
    <property type="entry name" value="WDR44/Dgr2"/>
</dbReference>
<feature type="compositionally biased region" description="Basic and acidic residues" evidence="3">
    <location>
        <begin position="18"/>
        <end position="29"/>
    </location>
</feature>
<feature type="compositionally biased region" description="Polar residues" evidence="3">
    <location>
        <begin position="259"/>
        <end position="276"/>
    </location>
</feature>
<dbReference type="RefSeq" id="XP_001612109.1">
    <property type="nucleotide sequence ID" value="XM_001612059.1"/>
</dbReference>
<name>A7APQ7_BABBO</name>
<evidence type="ECO:0008006" key="6">
    <source>
        <dbReference type="Google" id="ProtNLM"/>
    </source>
</evidence>
<evidence type="ECO:0000256" key="3">
    <source>
        <dbReference type="SAM" id="MobiDB-lite"/>
    </source>
</evidence>
<sequence length="843" mass="94864">MPSLTGEVINKSQIDANDGNHAEGYKYNDENMNNTNEGAIDSIDKKEYINVVLSNMDIGNASSVALKNFNVGTEPKQGGEEDDLINKIYDEMNTVEQPGSMEGYGRNKMPADENRESAYYNKNDNAHNHYLKHFTDGAYVDKAIDEDTTDETDFSSDELSEQKHIETEKESSSILTDKQERNDVLETEFIAGVKEDCKTEEYPIQMLRGHEELDTNLTPDESNTNVAVHTGGINNESLVETEETNTSLDTLDSTAPPENLNQKLSNENPTGDTYQADSDQTVDEIIYKTPENLEEVTEQVTQKSEFFSVSGEVDESNEDFHDVNDDPTYITEQIEEMNSKKLSAGSLVEVTTTIELDDALELRRAGARHFGNNKDEEDVIEIENVAIAKELSEHTSELLKDGRPKSSPSKGESVTSLNLSDSKSLLAVGTLRGSLIIFQTKDRNITNNGYGTPLKQKRQGLTTLPDSILWVVMTRKPAVSVEAHIGAVKHIYIIEMQGNNDGSAKIVTSGDDNNIRFWNFSTTRGPPTLTLIGAQYAAVEPIAVVPIVNKHQIILAMAHGRIDYWEMYDNKDLPVHMTQKMTMRQTKHHIKTQCEILNVEISPSGKTFAVESTAGWLMLYDSNKRIAVGVADCRNRKGKWRRGANVNGVHWSKNESLILVTTGDNRIRMLTTKPYEEDELLELEKFKGHINERMRLKAEFIGNKEEYVICLSEDQSVCVWKHHIDTRRSSFNEIDIKPTNADCMIFKYEDQPTINHMCIFNPGEWKQVRQIIIQQQRQYGVEASKLPISKCGCLPWVQPYTHPETTNVTNIDTNDHILIAAPKDDKTLRYSLIAISTLKAAFS</sequence>
<reference evidence="4 5" key="1">
    <citation type="journal article" date="2007" name="PLoS Pathog.">
        <title>Genome sequence of Babesia bovis and comparative analysis of apicomplexan hemoprotozoa.</title>
        <authorList>
            <person name="Brayton K.A."/>
            <person name="Lau A.O.T."/>
            <person name="Herndon D.R."/>
            <person name="Hannick L."/>
            <person name="Kappmeyer L.S."/>
            <person name="Berens S.J."/>
            <person name="Bidwell S.L."/>
            <person name="Brown W.C."/>
            <person name="Crabtree J."/>
            <person name="Fadrosh D."/>
            <person name="Feldblum T."/>
            <person name="Forberger H.A."/>
            <person name="Haas B.J."/>
            <person name="Howell J.M."/>
            <person name="Khouri H."/>
            <person name="Koo H."/>
            <person name="Mann D.J."/>
            <person name="Norimine J."/>
            <person name="Paulsen I.T."/>
            <person name="Radune D."/>
            <person name="Ren Q."/>
            <person name="Smith R.K. Jr."/>
            <person name="Suarez C.E."/>
            <person name="White O."/>
            <person name="Wortman J.R."/>
            <person name="Knowles D.P. Jr."/>
            <person name="McElwain T.F."/>
            <person name="Nene V.M."/>
        </authorList>
    </citation>
    <scope>NUCLEOTIDE SEQUENCE [LARGE SCALE GENOMIC DNA]</scope>
    <source>
        <strain evidence="4">T2Bo</strain>
    </source>
</reference>
<dbReference type="SMART" id="SM00320">
    <property type="entry name" value="WD40"/>
    <property type="match status" value="5"/>
</dbReference>
<protein>
    <recommendedName>
        <fullName evidence="6">WD domain, G-beta repeat containing protein</fullName>
    </recommendedName>
</protein>
<feature type="compositionally biased region" description="Polar residues" evidence="3">
    <location>
        <begin position="406"/>
        <end position="416"/>
    </location>
</feature>
<evidence type="ECO:0000313" key="5">
    <source>
        <dbReference type="Proteomes" id="UP000002173"/>
    </source>
</evidence>
<reference evidence="5" key="2">
    <citation type="journal article" date="2020" name="Data Brief">
        <title>Transcriptome dataset of Babesia bovis life stages within vertebrate and invertebrate hosts.</title>
        <authorList>
            <person name="Ueti M.W."/>
            <person name="Johnson W.C."/>
            <person name="Kappmeyer L.S."/>
            <person name="Herndon D.R."/>
            <person name="Mousel M.R."/>
            <person name="Reif K.E."/>
            <person name="Taus N.S."/>
            <person name="Ifeonu O.O."/>
            <person name="Silva J.C."/>
            <person name="Suarez C.E."/>
            <person name="Brayton K.A."/>
        </authorList>
    </citation>
    <scope>NUCLEOTIDE SEQUENCE [LARGE SCALE GENOMIC DNA]</scope>
</reference>
<feature type="region of interest" description="Disordered" evidence="3">
    <location>
        <begin position="395"/>
        <end position="416"/>
    </location>
</feature>
<keyword evidence="1" id="KW-0853">WD repeat</keyword>
<dbReference type="OMA" id="GHINERM"/>
<dbReference type="eggNOG" id="KOG0283">
    <property type="taxonomic scope" value="Eukaryota"/>
</dbReference>
<proteinExistence type="predicted"/>
<dbReference type="SUPFAM" id="SSF50978">
    <property type="entry name" value="WD40 repeat-like"/>
    <property type="match status" value="1"/>
</dbReference>
<dbReference type="EMBL" id="AAXT01000001">
    <property type="protein sequence ID" value="EDO08541.1"/>
    <property type="molecule type" value="Genomic_DNA"/>
</dbReference>
<dbReference type="Gene3D" id="2.130.10.10">
    <property type="entry name" value="YVTN repeat-like/Quinoprotein amine dehydrogenase"/>
    <property type="match status" value="1"/>
</dbReference>
<dbReference type="InParanoid" id="A7APQ7"/>
<evidence type="ECO:0000256" key="2">
    <source>
        <dbReference type="ARBA" id="ARBA00022737"/>
    </source>
</evidence>
<dbReference type="VEuPathDB" id="PiroplasmaDB:BBOV_III009850"/>
<reference evidence="5" key="3">
    <citation type="journal article" date="2021" name="Int. J. Parasitol.">
        <title>Comparative analysis of gene expression between Babesia bovis blood stages and kinetes allowed by improved genome annotation.</title>
        <authorList>
            <person name="Ueti M.W."/>
            <person name="Johnson W.C."/>
            <person name="Kappmeyer L.S."/>
            <person name="Herndon D.R."/>
            <person name="Mousel M.R."/>
            <person name="Reif K.E."/>
            <person name="Taus N.S."/>
            <person name="Ifeonu O.O."/>
            <person name="Silva J.C."/>
            <person name="Suarez C.E."/>
            <person name="Brayton K.A."/>
        </authorList>
    </citation>
    <scope>NUCLEOTIDE SEQUENCE [LARGE SCALE GENOMIC DNA]</scope>
</reference>
<feature type="compositionally biased region" description="Acidic residues" evidence="3">
    <location>
        <begin position="149"/>
        <end position="159"/>
    </location>
</feature>
<feature type="compositionally biased region" description="Basic and acidic residues" evidence="3">
    <location>
        <begin position="395"/>
        <end position="404"/>
    </location>
</feature>
<dbReference type="PANTHER" id="PTHR14221">
    <property type="entry name" value="WD REPEAT DOMAIN 44"/>
    <property type="match status" value="1"/>
</dbReference>
<dbReference type="GeneID" id="5480365"/>
<keyword evidence="2" id="KW-0677">Repeat</keyword>
<evidence type="ECO:0000256" key="1">
    <source>
        <dbReference type="ARBA" id="ARBA00022574"/>
    </source>
</evidence>
<feature type="region of interest" description="Disordered" evidence="3">
    <location>
        <begin position="149"/>
        <end position="180"/>
    </location>
</feature>
<comment type="caution">
    <text evidence="4">The sequence shown here is derived from an EMBL/GenBank/DDBJ whole genome shotgun (WGS) entry which is preliminary data.</text>
</comment>
<dbReference type="InterPro" id="IPR036322">
    <property type="entry name" value="WD40_repeat_dom_sf"/>
</dbReference>
<gene>
    <name evidence="4" type="ORF">BBOV_III009850</name>
</gene>
<feature type="compositionally biased region" description="Polar residues" evidence="3">
    <location>
        <begin position="242"/>
        <end position="253"/>
    </location>
</feature>
<dbReference type="AlphaFoldDB" id="A7APQ7"/>
<dbReference type="PANTHER" id="PTHR14221:SF0">
    <property type="entry name" value="WD REPEAT-CONTAINING PROTEIN 44"/>
    <property type="match status" value="1"/>
</dbReference>
<dbReference type="STRING" id="5865.A7APQ7"/>
<accession>A7APQ7</accession>
<evidence type="ECO:0000313" key="4">
    <source>
        <dbReference type="EMBL" id="EDO08541.1"/>
    </source>
</evidence>
<feature type="region of interest" description="Disordered" evidence="3">
    <location>
        <begin position="1"/>
        <end position="35"/>
    </location>
</feature>
<dbReference type="Proteomes" id="UP000002173">
    <property type="component" value="Unassembled WGS sequence"/>
</dbReference>
<keyword evidence="5" id="KW-1185">Reference proteome</keyword>
<feature type="region of interest" description="Disordered" evidence="3">
    <location>
        <begin position="242"/>
        <end position="276"/>
    </location>
</feature>
<dbReference type="InterPro" id="IPR015943">
    <property type="entry name" value="WD40/YVTN_repeat-like_dom_sf"/>
</dbReference>
<dbReference type="KEGG" id="bbo:BBOV_III009850"/>
<dbReference type="InterPro" id="IPR001680">
    <property type="entry name" value="WD40_rpt"/>
</dbReference>
<feature type="compositionally biased region" description="Basic and acidic residues" evidence="3">
    <location>
        <begin position="160"/>
        <end position="180"/>
    </location>
</feature>
<organism evidence="4 5">
    <name type="scientific">Babesia bovis</name>
    <dbReference type="NCBI Taxonomy" id="5865"/>
    <lineage>
        <taxon>Eukaryota</taxon>
        <taxon>Sar</taxon>
        <taxon>Alveolata</taxon>
        <taxon>Apicomplexa</taxon>
        <taxon>Aconoidasida</taxon>
        <taxon>Piroplasmida</taxon>
        <taxon>Babesiidae</taxon>
        <taxon>Babesia</taxon>
    </lineage>
</organism>